<dbReference type="EMBL" id="UXSR01005196">
    <property type="protein sequence ID" value="VDD79458.1"/>
    <property type="molecule type" value="Genomic_DNA"/>
</dbReference>
<evidence type="ECO:0000256" key="5">
    <source>
        <dbReference type="SAM" id="MobiDB-lite"/>
    </source>
</evidence>
<dbReference type="OrthoDB" id="6251955at2759"/>
<dbReference type="SUPFAM" id="SSF117281">
    <property type="entry name" value="Kelch motif"/>
    <property type="match status" value="1"/>
</dbReference>
<dbReference type="Gene3D" id="2.120.10.80">
    <property type="entry name" value="Kelch-type beta propeller"/>
    <property type="match status" value="1"/>
</dbReference>
<feature type="region of interest" description="Disordered" evidence="5">
    <location>
        <begin position="248"/>
        <end position="272"/>
    </location>
</feature>
<accession>A0A3P6HLJ7</accession>
<dbReference type="InterPro" id="IPR052124">
    <property type="entry name" value="Rab9_kelch_effector"/>
</dbReference>
<organism evidence="6 7">
    <name type="scientific">Mesocestoides corti</name>
    <name type="common">Flatworm</name>
    <dbReference type="NCBI Taxonomy" id="53468"/>
    <lineage>
        <taxon>Eukaryota</taxon>
        <taxon>Metazoa</taxon>
        <taxon>Spiralia</taxon>
        <taxon>Lophotrochozoa</taxon>
        <taxon>Platyhelminthes</taxon>
        <taxon>Cestoda</taxon>
        <taxon>Eucestoda</taxon>
        <taxon>Cyclophyllidea</taxon>
        <taxon>Mesocestoididae</taxon>
        <taxon>Mesocestoides</taxon>
    </lineage>
</organism>
<dbReference type="InterPro" id="IPR015915">
    <property type="entry name" value="Kelch-typ_b-propeller"/>
</dbReference>
<keyword evidence="1" id="KW-0880">Kelch repeat</keyword>
<evidence type="ECO:0000256" key="3">
    <source>
        <dbReference type="ARBA" id="ARBA00037224"/>
    </source>
</evidence>
<protein>
    <recommendedName>
        <fullName evidence="4">Rab9 effector protein with kelch motifs</fullName>
    </recommendedName>
</protein>
<evidence type="ECO:0000313" key="6">
    <source>
        <dbReference type="EMBL" id="VDD79458.1"/>
    </source>
</evidence>
<comment type="function">
    <text evidence="3">Rab9 effector required for endosome to trans-Golgi network (TGN) transport.</text>
</comment>
<dbReference type="AlphaFoldDB" id="A0A3P6HLJ7"/>
<keyword evidence="7" id="KW-1185">Reference proteome</keyword>
<name>A0A3P6HLJ7_MESCO</name>
<dbReference type="Proteomes" id="UP000267029">
    <property type="component" value="Unassembled WGS sequence"/>
</dbReference>
<evidence type="ECO:0000256" key="2">
    <source>
        <dbReference type="ARBA" id="ARBA00022737"/>
    </source>
</evidence>
<proteinExistence type="predicted"/>
<evidence type="ECO:0000256" key="1">
    <source>
        <dbReference type="ARBA" id="ARBA00022441"/>
    </source>
</evidence>
<keyword evidence="2" id="KW-0677">Repeat</keyword>
<dbReference type="PANTHER" id="PTHR46647:SF1">
    <property type="entry name" value="RAB9 EFFECTOR PROTEIN WITH KELCH MOTIFS"/>
    <property type="match status" value="1"/>
</dbReference>
<dbReference type="STRING" id="53468.A0A3P6HLJ7"/>
<feature type="compositionally biased region" description="Gly residues" evidence="5">
    <location>
        <begin position="252"/>
        <end position="261"/>
    </location>
</feature>
<evidence type="ECO:0000256" key="4">
    <source>
        <dbReference type="ARBA" id="ARBA00039295"/>
    </source>
</evidence>
<evidence type="ECO:0000313" key="7">
    <source>
        <dbReference type="Proteomes" id="UP000267029"/>
    </source>
</evidence>
<gene>
    <name evidence="6" type="ORF">MCOS_LOCUS5461</name>
</gene>
<sequence>MCTGEKSDWVLLVGGANCSSCCKSSLLYNIRKGQVFPVRMPESTLVPGFERYEQATVLTDKELVTFGGATPGHPQGDVIHAEVRLENLPAYGDPTESIFPQSSVTPTPSGISPRTQHTSACLTEFGELVVFSGGGMGSCPVDDAKVHLYRIRERLWSALPTKGDDPPSNRMGHLMLYQPGDHSHLHGSTSTFYVHGGMAEMTFFDDFFRLEIERVRALCGDSVSMSPIQNRVHISEEGGEPQVAGTWHNVIGGAGSNGEGGSRPSPRAGHGGAVVVSPLHTPREGARPRHRVFVFAGVNAHGALNDLHYFDEGMWPVIAPSVRKANLIPIISSQWTAVEVRQSVPPAARLDFAFTTLQLRVLNPNVKPEPERIVSTFSINSLSDELADEKNNSWQEGPVIWRNYLFIHGGMNTEQAIFNDAFICCLDDDM</sequence>
<dbReference type="PANTHER" id="PTHR46647">
    <property type="entry name" value="RAB9 EFFECTOR PROTEIN WITH KELCH MOTIFS"/>
    <property type="match status" value="1"/>
</dbReference>
<reference evidence="6 7" key="1">
    <citation type="submission" date="2018-10" db="EMBL/GenBank/DDBJ databases">
        <authorList>
            <consortium name="Pathogen Informatics"/>
        </authorList>
    </citation>
    <scope>NUCLEOTIDE SEQUENCE [LARGE SCALE GENOMIC DNA]</scope>
</reference>